<keyword evidence="6" id="KW-0653">Protein transport</keyword>
<evidence type="ECO:0000256" key="1">
    <source>
        <dbReference type="ARBA" id="ARBA00004398"/>
    </source>
</evidence>
<gene>
    <name evidence="10" type="ORF">SCODWIG_01669</name>
</gene>
<dbReference type="GO" id="GO:0006887">
    <property type="term" value="P:exocytosis"/>
    <property type="evidence" value="ECO:0007669"/>
    <property type="project" value="UniProtKB-KW"/>
</dbReference>
<dbReference type="Pfam" id="PF25345">
    <property type="entry name" value="PH_EXO84"/>
    <property type="match status" value="1"/>
</dbReference>
<keyword evidence="7" id="KW-0175">Coiled coil</keyword>
<evidence type="ECO:0000256" key="7">
    <source>
        <dbReference type="SAM" id="Coils"/>
    </source>
</evidence>
<dbReference type="Proteomes" id="UP000262825">
    <property type="component" value="Unassembled WGS sequence"/>
</dbReference>
<sequence>MKSLKKATHRSNWKKSQKQHESNNYTNSNTTVNANTNNNGLKHTTKKKNNNNELISKPYDQMKVPEINTEQRKKVGSLMQRRLSIHLSKEAAVPNIDLNTAPALPSNIYTNVTGDIDSKNKLGDYSISATSPIVNRQKTSYNPNILRKLLGDKNFQAKNFVSDSLGDATAREIDNFTTSLNQLSNEVSDEIKDNIDKSYKEILVVNKELNTATVELKKLRTNIDELNDVLKDFKKIATKKLATASKLQSTMLPQPTTPKQNMLELEQQQFSSTDMKNRKDRTSVYMLEKIWENELNVLWKHVEGAQKYAPAITGRHILTESSDWFEINVATLKPLYNVHLIVLNDLLLVASRKFVNNGNTDAITTTTSSDIIHNASDEPNLYVIQYGLLRDVKCLPNEKDNRLSVSFGNNKGIFVYQCRKGKEYTRVLSCIRSAKDEIQEFAQHEEENAKKIRDSLLYLQNVTGNTPVVSSSVSPRKSSHGRTPSYGTNPVLNLSPAKKDDFALMQNVSISINSITKSRDTNSGTYQIKQADDMIGNIGIYLSRKNFKDVVRTIDQAMGILTTINKNYKLDDKDEILRNATKVKLDETKQLVIDKLMSNLNNELMDLTVITDGVKYLLFLDVPAYQVLDLFLTNRSNYIKDLGIRVSSTFLNTDLYILEITIIRFQIIKKAVVIFNELFRNSDFNMLSSTLAAWVSDEIDLHFELLEKVLYTEPVITSKFVKSSRRQIDELKTVGMDFVYKLDKFMADNNSKLEAHSINAPQLGVK</sequence>
<feature type="region of interest" description="Disordered" evidence="8">
    <location>
        <begin position="1"/>
        <end position="63"/>
    </location>
</feature>
<dbReference type="InterPro" id="IPR033961">
    <property type="entry name" value="Exo84"/>
</dbReference>
<evidence type="ECO:0000256" key="3">
    <source>
        <dbReference type="ARBA" id="ARBA00021269"/>
    </source>
</evidence>
<organism evidence="10 11">
    <name type="scientific">Saccharomycodes ludwigii</name>
    <dbReference type="NCBI Taxonomy" id="36035"/>
    <lineage>
        <taxon>Eukaryota</taxon>
        <taxon>Fungi</taxon>
        <taxon>Dikarya</taxon>
        <taxon>Ascomycota</taxon>
        <taxon>Saccharomycotina</taxon>
        <taxon>Saccharomycetes</taxon>
        <taxon>Saccharomycodales</taxon>
        <taxon>Saccharomycodaceae</taxon>
        <taxon>Saccharomycodes</taxon>
    </lineage>
</organism>
<name>A0A376B5E7_9ASCO</name>
<dbReference type="AlphaFoldDB" id="A0A376B5E7"/>
<evidence type="ECO:0000256" key="2">
    <source>
        <dbReference type="ARBA" id="ARBA00007210"/>
    </source>
</evidence>
<evidence type="ECO:0000256" key="5">
    <source>
        <dbReference type="ARBA" id="ARBA00022483"/>
    </source>
</evidence>
<reference evidence="11" key="1">
    <citation type="submission" date="2018-06" db="EMBL/GenBank/DDBJ databases">
        <authorList>
            <person name="Guldener U."/>
        </authorList>
    </citation>
    <scope>NUCLEOTIDE SEQUENCE [LARGE SCALE GENOMIC DNA]</scope>
    <source>
        <strain evidence="11">UTAD17</strain>
    </source>
</reference>
<dbReference type="InterPro" id="IPR042560">
    <property type="entry name" value="Exo84_C_2"/>
</dbReference>
<comment type="subcellular location">
    <subcellularLocation>
        <location evidence="1">Cytoplasmic vesicle</location>
        <location evidence="1">Secretory vesicle</location>
    </subcellularLocation>
</comment>
<dbReference type="InterPro" id="IPR042561">
    <property type="entry name" value="Exo84_C_1"/>
</dbReference>
<dbReference type="PANTHER" id="PTHR21426:SF12">
    <property type="entry name" value="EXOCYST COMPLEX COMPONENT 8"/>
    <property type="match status" value="1"/>
</dbReference>
<dbReference type="GO" id="GO:0015031">
    <property type="term" value="P:protein transport"/>
    <property type="evidence" value="ECO:0007669"/>
    <property type="project" value="UniProtKB-KW"/>
</dbReference>
<dbReference type="Gene3D" id="2.30.29.30">
    <property type="entry name" value="Pleckstrin-homology domain (PH domain)/Phosphotyrosine-binding domain (PTB)"/>
    <property type="match status" value="1"/>
</dbReference>
<dbReference type="VEuPathDB" id="FungiDB:SCODWIG_01669"/>
<evidence type="ECO:0000313" key="11">
    <source>
        <dbReference type="Proteomes" id="UP000262825"/>
    </source>
</evidence>
<feature type="compositionally biased region" description="Low complexity" evidence="8">
    <location>
        <begin position="23"/>
        <end position="42"/>
    </location>
</feature>
<dbReference type="InterPro" id="IPR032403">
    <property type="entry name" value="Exo84_C"/>
</dbReference>
<feature type="coiled-coil region" evidence="7">
    <location>
        <begin position="209"/>
        <end position="236"/>
    </location>
</feature>
<feature type="compositionally biased region" description="Basic residues" evidence="8">
    <location>
        <begin position="1"/>
        <end position="17"/>
    </location>
</feature>
<feature type="domain" description="Exocyst component Exo84 C-terminal" evidence="9">
    <location>
        <begin position="530"/>
        <end position="739"/>
    </location>
</feature>
<dbReference type="SUPFAM" id="SSF74788">
    <property type="entry name" value="Cullin repeat-like"/>
    <property type="match status" value="1"/>
</dbReference>
<keyword evidence="11" id="KW-1185">Reference proteome</keyword>
<dbReference type="Gene3D" id="1.20.58.1210">
    <property type="entry name" value="Exo84p, N-terminal helical domain"/>
    <property type="match status" value="1"/>
</dbReference>
<feature type="compositionally biased region" description="Polar residues" evidence="8">
    <location>
        <begin position="481"/>
        <end position="491"/>
    </location>
</feature>
<protein>
    <recommendedName>
        <fullName evidence="3">Exocyst complex component EXO84</fullName>
    </recommendedName>
</protein>
<evidence type="ECO:0000259" key="9">
    <source>
        <dbReference type="Pfam" id="PF16528"/>
    </source>
</evidence>
<proteinExistence type="inferred from homology"/>
<dbReference type="GO" id="GO:0000145">
    <property type="term" value="C:exocyst"/>
    <property type="evidence" value="ECO:0007669"/>
    <property type="project" value="InterPro"/>
</dbReference>
<dbReference type="OrthoDB" id="642193at2759"/>
<evidence type="ECO:0000256" key="4">
    <source>
        <dbReference type="ARBA" id="ARBA00022448"/>
    </source>
</evidence>
<evidence type="ECO:0000313" key="10">
    <source>
        <dbReference type="EMBL" id="SSD59908.1"/>
    </source>
</evidence>
<comment type="similarity">
    <text evidence="2">Belongs to the EXO84 family.</text>
</comment>
<dbReference type="GO" id="GO:0006893">
    <property type="term" value="P:Golgi to plasma membrane transport"/>
    <property type="evidence" value="ECO:0007669"/>
    <property type="project" value="TreeGrafter"/>
</dbReference>
<keyword evidence="5" id="KW-0268">Exocytosis</keyword>
<dbReference type="GO" id="GO:0030133">
    <property type="term" value="C:transport vesicle"/>
    <property type="evidence" value="ECO:0007669"/>
    <property type="project" value="UniProtKB-SubCell"/>
</dbReference>
<dbReference type="InterPro" id="IPR016159">
    <property type="entry name" value="Cullin_repeat-like_dom_sf"/>
</dbReference>
<keyword evidence="4" id="KW-0813">Transport</keyword>
<dbReference type="EMBL" id="UFAJ01000229">
    <property type="protein sequence ID" value="SSD59908.1"/>
    <property type="molecule type" value="Genomic_DNA"/>
</dbReference>
<evidence type="ECO:0000256" key="8">
    <source>
        <dbReference type="SAM" id="MobiDB-lite"/>
    </source>
</evidence>
<accession>A0A376B5E7</accession>
<dbReference type="Pfam" id="PF08700">
    <property type="entry name" value="VPS51_Exo84_N"/>
    <property type="match status" value="1"/>
</dbReference>
<dbReference type="Pfam" id="PF16528">
    <property type="entry name" value="Exo84_C"/>
    <property type="match status" value="1"/>
</dbReference>
<feature type="region of interest" description="Disordered" evidence="8">
    <location>
        <begin position="467"/>
        <end position="491"/>
    </location>
</feature>
<evidence type="ECO:0000256" key="6">
    <source>
        <dbReference type="ARBA" id="ARBA00022927"/>
    </source>
</evidence>
<dbReference type="PANTHER" id="PTHR21426">
    <property type="entry name" value="EXOCYST COMPLEX COMPONENT 8"/>
    <property type="match status" value="1"/>
</dbReference>
<dbReference type="InterPro" id="IPR011993">
    <property type="entry name" value="PH-like_dom_sf"/>
</dbReference>
<feature type="compositionally biased region" description="Low complexity" evidence="8">
    <location>
        <begin position="467"/>
        <end position="476"/>
    </location>
</feature>
<dbReference type="Gene3D" id="1.20.58.1220">
    <property type="entry name" value="Exo84p, C-terminal helical domain"/>
    <property type="match status" value="1"/>
</dbReference>